<feature type="region of interest" description="Disordered" evidence="1">
    <location>
        <begin position="1"/>
        <end position="31"/>
    </location>
</feature>
<organism evidence="2">
    <name type="scientific">Caudovirales sp. ctLhN17</name>
    <dbReference type="NCBI Taxonomy" id="2825764"/>
    <lineage>
        <taxon>Viruses</taxon>
        <taxon>Duplodnaviria</taxon>
        <taxon>Heunggongvirae</taxon>
        <taxon>Uroviricota</taxon>
        <taxon>Caudoviricetes</taxon>
    </lineage>
</organism>
<sequence length="31" mass="3337">MPELAYCKKKAPGAKNGASINTQITGHQHNK</sequence>
<evidence type="ECO:0000313" key="2">
    <source>
        <dbReference type="EMBL" id="DAD98316.1"/>
    </source>
</evidence>
<proteinExistence type="predicted"/>
<feature type="compositionally biased region" description="Polar residues" evidence="1">
    <location>
        <begin position="18"/>
        <end position="31"/>
    </location>
</feature>
<name>A0A8S5NV99_9CAUD</name>
<protein>
    <submittedName>
        <fullName evidence="2">Uncharacterized protein</fullName>
    </submittedName>
</protein>
<dbReference type="EMBL" id="BK015259">
    <property type="protein sequence ID" value="DAD98316.1"/>
    <property type="molecule type" value="Genomic_DNA"/>
</dbReference>
<reference evidence="2" key="1">
    <citation type="journal article" date="2021" name="Proc. Natl. Acad. Sci. U.S.A.">
        <title>A Catalog of Tens of Thousands of Viruses from Human Metagenomes Reveals Hidden Associations with Chronic Diseases.</title>
        <authorList>
            <person name="Tisza M.J."/>
            <person name="Buck C.B."/>
        </authorList>
    </citation>
    <scope>NUCLEOTIDE SEQUENCE</scope>
    <source>
        <strain evidence="2">CtLhN17</strain>
    </source>
</reference>
<evidence type="ECO:0000256" key="1">
    <source>
        <dbReference type="SAM" id="MobiDB-lite"/>
    </source>
</evidence>
<accession>A0A8S5NV99</accession>